<dbReference type="RefSeq" id="XP_682421.1">
    <property type="nucleotide sequence ID" value="XM_677329.2"/>
</dbReference>
<dbReference type="HOGENOM" id="CLU_007383_12_0_1"/>
<sequence length="360" mass="39422">MSHSQSHNILLTGVSGYLGGTLLAHLHTQANSSPYKSLYALVRSEQQASAVREYGAKPIILNLNDPLSISKTLIEKEISVVFFLIDAFNVHVQKTMIEALGHVRQRTGRDVHFLHTTGAKAFSSHVGIDSVLAPEGKLLDTDPRLYEIQQTTTAPEEYGWFTQIARTNTVIIDTAEAHGVKSYIFVPCIVYGEGKGFGNKISIQDVAIVKAARAAGRVYKVDDGKPVWPVSHIYDTTTLYCQILQQILSGHEIGHGKEGFYLAASGCVAWDDIYSAFAVALHKRGLIQDATIEMANEEAVEKMAKGLDPGNGNVRIQLGGECNFTAVHGEKIGWKAVYPPEYILEIADEEVDLILKTLDS</sequence>
<evidence type="ECO:0000259" key="1">
    <source>
        <dbReference type="Pfam" id="PF01370"/>
    </source>
</evidence>
<feature type="domain" description="NAD-dependent epimerase/dehydratase" evidence="1">
    <location>
        <begin position="9"/>
        <end position="248"/>
    </location>
</feature>
<dbReference type="GeneID" id="2868001"/>
<dbReference type="AlphaFoldDB" id="Q5ARC8"/>
<dbReference type="InParanoid" id="Q5ARC8"/>
<dbReference type="SUPFAM" id="SSF51735">
    <property type="entry name" value="NAD(P)-binding Rossmann-fold domains"/>
    <property type="match status" value="1"/>
</dbReference>
<reference evidence="3" key="1">
    <citation type="journal article" date="2005" name="Nature">
        <title>Sequencing of Aspergillus nidulans and comparative analysis with A. fumigatus and A. oryzae.</title>
        <authorList>
            <person name="Galagan J.E."/>
            <person name="Calvo S.E."/>
            <person name="Cuomo C."/>
            <person name="Ma L.J."/>
            <person name="Wortman J.R."/>
            <person name="Batzoglou S."/>
            <person name="Lee S.I."/>
            <person name="Basturkmen M."/>
            <person name="Spevak C.C."/>
            <person name="Clutterbuck J."/>
            <person name="Kapitonov V."/>
            <person name="Jurka J."/>
            <person name="Scazzocchio C."/>
            <person name="Farman M."/>
            <person name="Butler J."/>
            <person name="Purcell S."/>
            <person name="Harris S."/>
            <person name="Braus G.H."/>
            <person name="Draht O."/>
            <person name="Busch S."/>
            <person name="D'Enfert C."/>
            <person name="Bouchier C."/>
            <person name="Goldman G.H."/>
            <person name="Bell-Pedersen D."/>
            <person name="Griffiths-Jones S."/>
            <person name="Doonan J.H."/>
            <person name="Yu J."/>
            <person name="Vienken K."/>
            <person name="Pain A."/>
            <person name="Freitag M."/>
            <person name="Selker E.U."/>
            <person name="Archer D.B."/>
            <person name="Penalva M.A."/>
            <person name="Oakley B.R."/>
            <person name="Momany M."/>
            <person name="Tanaka T."/>
            <person name="Kumagai T."/>
            <person name="Asai K."/>
            <person name="Machida M."/>
            <person name="Nierman W.C."/>
            <person name="Denning D.W."/>
            <person name="Caddick M."/>
            <person name="Hynes M."/>
            <person name="Paoletti M."/>
            <person name="Fischer R."/>
            <person name="Miller B."/>
            <person name="Dyer P."/>
            <person name="Sachs M.S."/>
            <person name="Osmani S.A."/>
            <person name="Birren B.W."/>
        </authorList>
    </citation>
    <scope>NUCLEOTIDE SEQUENCE [LARGE SCALE GENOMIC DNA]</scope>
    <source>
        <strain evidence="3">FGSC A4 / ATCC 38163 / CBS 112.46 / NRRL 194 / M139</strain>
    </source>
</reference>
<dbReference type="InterPro" id="IPR001509">
    <property type="entry name" value="Epimerase_deHydtase"/>
</dbReference>
<dbReference type="VEuPathDB" id="FungiDB:AN9152"/>
<accession>Q5ARC8</accession>
<dbReference type="Proteomes" id="UP000000560">
    <property type="component" value="Chromosome VI"/>
</dbReference>
<evidence type="ECO:0000313" key="3">
    <source>
        <dbReference type="Proteomes" id="UP000000560"/>
    </source>
</evidence>
<reference evidence="3" key="2">
    <citation type="journal article" date="2009" name="Fungal Genet. Biol.">
        <title>The 2008 update of the Aspergillus nidulans genome annotation: a community effort.</title>
        <authorList>
            <person name="Wortman J.R."/>
            <person name="Gilsenan J.M."/>
            <person name="Joardar V."/>
            <person name="Deegan J."/>
            <person name="Clutterbuck J."/>
            <person name="Andersen M.R."/>
            <person name="Archer D."/>
            <person name="Bencina M."/>
            <person name="Braus G."/>
            <person name="Coutinho P."/>
            <person name="von Dohren H."/>
            <person name="Doonan J."/>
            <person name="Driessen A.J."/>
            <person name="Durek P."/>
            <person name="Espeso E."/>
            <person name="Fekete E."/>
            <person name="Flipphi M."/>
            <person name="Estrada C.G."/>
            <person name="Geysens S."/>
            <person name="Goldman G."/>
            <person name="de Groot P.W."/>
            <person name="Hansen K."/>
            <person name="Harris S.D."/>
            <person name="Heinekamp T."/>
            <person name="Helmstaedt K."/>
            <person name="Henrissat B."/>
            <person name="Hofmann G."/>
            <person name="Homan T."/>
            <person name="Horio T."/>
            <person name="Horiuchi H."/>
            <person name="James S."/>
            <person name="Jones M."/>
            <person name="Karaffa L."/>
            <person name="Karanyi Z."/>
            <person name="Kato M."/>
            <person name="Keller N."/>
            <person name="Kelly D.E."/>
            <person name="Kiel J.A."/>
            <person name="Kim J.M."/>
            <person name="van der Klei I.J."/>
            <person name="Klis F.M."/>
            <person name="Kovalchuk A."/>
            <person name="Krasevec N."/>
            <person name="Kubicek C.P."/>
            <person name="Liu B."/>
            <person name="Maccabe A."/>
            <person name="Meyer V."/>
            <person name="Mirabito P."/>
            <person name="Miskei M."/>
            <person name="Mos M."/>
            <person name="Mullins J."/>
            <person name="Nelson D.R."/>
            <person name="Nielsen J."/>
            <person name="Oakley B.R."/>
            <person name="Osmani S.A."/>
            <person name="Pakula T."/>
            <person name="Paszewski A."/>
            <person name="Paulsen I."/>
            <person name="Pilsyk S."/>
            <person name="Pocsi I."/>
            <person name="Punt P.J."/>
            <person name="Ram A.F."/>
            <person name="Ren Q."/>
            <person name="Robellet X."/>
            <person name="Robson G."/>
            <person name="Seiboth B."/>
            <person name="van Solingen P."/>
            <person name="Specht T."/>
            <person name="Sun J."/>
            <person name="Taheri-Talesh N."/>
            <person name="Takeshita N."/>
            <person name="Ussery D."/>
            <person name="vanKuyk P.A."/>
            <person name="Visser H."/>
            <person name="van de Vondervoort P.J."/>
            <person name="de Vries R.P."/>
            <person name="Walton J."/>
            <person name="Xiang X."/>
            <person name="Xiong Y."/>
            <person name="Zeng A.P."/>
            <person name="Brandt B.W."/>
            <person name="Cornell M.J."/>
            <person name="van den Hondel C.A."/>
            <person name="Visser J."/>
            <person name="Oliver S.G."/>
            <person name="Turner G."/>
        </authorList>
    </citation>
    <scope>GENOME REANNOTATION</scope>
    <source>
        <strain evidence="3">FGSC A4 / ATCC 38163 / CBS 112.46 / NRRL 194 / M139</strain>
    </source>
</reference>
<dbReference type="Pfam" id="PF01370">
    <property type="entry name" value="Epimerase"/>
    <property type="match status" value="1"/>
</dbReference>
<dbReference type="InterPro" id="IPR036291">
    <property type="entry name" value="NAD(P)-bd_dom_sf"/>
</dbReference>
<gene>
    <name evidence="2" type="ORF">ANIA_09152</name>
</gene>
<accession>C8VK45</accession>
<dbReference type="OMA" id="QYPPEHI"/>
<dbReference type="InterPro" id="IPR051783">
    <property type="entry name" value="NAD(P)-dependent_oxidoreduct"/>
</dbReference>
<protein>
    <recommendedName>
        <fullName evidence="1">NAD-dependent epimerase/dehydratase domain-containing protein</fullName>
    </recommendedName>
</protein>
<organism evidence="2 3">
    <name type="scientific">Emericella nidulans (strain FGSC A4 / ATCC 38163 / CBS 112.46 / NRRL 194 / M139)</name>
    <name type="common">Aspergillus nidulans</name>
    <dbReference type="NCBI Taxonomy" id="227321"/>
    <lineage>
        <taxon>Eukaryota</taxon>
        <taxon>Fungi</taxon>
        <taxon>Dikarya</taxon>
        <taxon>Ascomycota</taxon>
        <taxon>Pezizomycotina</taxon>
        <taxon>Eurotiomycetes</taxon>
        <taxon>Eurotiomycetidae</taxon>
        <taxon>Eurotiales</taxon>
        <taxon>Aspergillaceae</taxon>
        <taxon>Aspergillus</taxon>
        <taxon>Aspergillus subgen. Nidulantes</taxon>
    </lineage>
</organism>
<dbReference type="eggNOG" id="ENOG502SJ62">
    <property type="taxonomic scope" value="Eukaryota"/>
</dbReference>
<evidence type="ECO:0000313" key="2">
    <source>
        <dbReference type="EMBL" id="CBF82442.1"/>
    </source>
</evidence>
<dbReference type="PANTHER" id="PTHR48079:SF6">
    <property type="entry name" value="NAD(P)-BINDING DOMAIN-CONTAINING PROTEIN-RELATED"/>
    <property type="match status" value="1"/>
</dbReference>
<dbReference type="Gene3D" id="3.40.50.720">
    <property type="entry name" value="NAD(P)-binding Rossmann-like Domain"/>
    <property type="match status" value="1"/>
</dbReference>
<proteinExistence type="predicted"/>
<dbReference type="EMBL" id="BN001306">
    <property type="protein sequence ID" value="CBF82442.1"/>
    <property type="molecule type" value="Genomic_DNA"/>
</dbReference>
<dbReference type="OrthoDB" id="10262413at2759"/>
<dbReference type="PANTHER" id="PTHR48079">
    <property type="entry name" value="PROTEIN YEEZ"/>
    <property type="match status" value="1"/>
</dbReference>
<dbReference type="KEGG" id="ani:ANIA_09152"/>
<keyword evidence="3" id="KW-1185">Reference proteome</keyword>
<name>Q5ARC8_EMENI</name>